<dbReference type="InterPro" id="IPR036291">
    <property type="entry name" value="NAD(P)-bd_dom_sf"/>
</dbReference>
<evidence type="ECO:0000259" key="2">
    <source>
        <dbReference type="Pfam" id="PF01370"/>
    </source>
</evidence>
<dbReference type="EMBL" id="CP048685">
    <property type="protein sequence ID" value="QPJ61121.1"/>
    <property type="molecule type" value="Genomic_DNA"/>
</dbReference>
<dbReference type="Pfam" id="PF01370">
    <property type="entry name" value="Epimerase"/>
    <property type="match status" value="1"/>
</dbReference>
<accession>A0A7T0BUD6</accession>
<protein>
    <submittedName>
        <fullName evidence="4">TIGR01777 family protein</fullName>
    </submittedName>
</protein>
<feature type="domain" description="DUF1731" evidence="3">
    <location>
        <begin position="254"/>
        <end position="300"/>
    </location>
</feature>
<dbReference type="SUPFAM" id="SSF51735">
    <property type="entry name" value="NAD(P)-binding Rossmann-fold domains"/>
    <property type="match status" value="1"/>
</dbReference>
<dbReference type="SUPFAM" id="SSF55961">
    <property type="entry name" value="Bet v1-like"/>
    <property type="match status" value="1"/>
</dbReference>
<feature type="domain" description="NAD-dependent epimerase/dehydratase" evidence="2">
    <location>
        <begin position="3"/>
        <end position="219"/>
    </location>
</feature>
<dbReference type="KEGG" id="nli:G3M70_04145"/>
<gene>
    <name evidence="4" type="ORF">G3M70_04145</name>
</gene>
<organism evidence="4 5">
    <name type="scientific">Candidatus Nitronauta litoralis</name>
    <dbReference type="NCBI Taxonomy" id="2705533"/>
    <lineage>
        <taxon>Bacteria</taxon>
        <taxon>Pseudomonadati</taxon>
        <taxon>Nitrospinota/Tectimicrobiota group</taxon>
        <taxon>Nitrospinota</taxon>
        <taxon>Nitrospinia</taxon>
        <taxon>Nitrospinales</taxon>
        <taxon>Nitrospinaceae</taxon>
        <taxon>Candidatus Nitronauta</taxon>
    </lineage>
</organism>
<dbReference type="InterPro" id="IPR023393">
    <property type="entry name" value="START-like_dom_sf"/>
</dbReference>
<dbReference type="Proteomes" id="UP000594688">
    <property type="component" value="Chromosome"/>
</dbReference>
<proteinExistence type="inferred from homology"/>
<dbReference type="InterPro" id="IPR013549">
    <property type="entry name" value="DUF1731"/>
</dbReference>
<dbReference type="CDD" id="cd07820">
    <property type="entry name" value="SRPBCC_3"/>
    <property type="match status" value="1"/>
</dbReference>
<dbReference type="Gene3D" id="3.30.530.20">
    <property type="match status" value="1"/>
</dbReference>
<evidence type="ECO:0000256" key="1">
    <source>
        <dbReference type="ARBA" id="ARBA00009353"/>
    </source>
</evidence>
<dbReference type="AlphaFoldDB" id="A0A7T0BUD6"/>
<dbReference type="Gene3D" id="3.40.50.720">
    <property type="entry name" value="NAD(P)-binding Rossmann-like Domain"/>
    <property type="match status" value="1"/>
</dbReference>
<evidence type="ECO:0000259" key="3">
    <source>
        <dbReference type="Pfam" id="PF08338"/>
    </source>
</evidence>
<dbReference type="InterPro" id="IPR010099">
    <property type="entry name" value="SDR39U1"/>
</dbReference>
<dbReference type="CDD" id="cd05242">
    <property type="entry name" value="SDR_a8"/>
    <property type="match status" value="1"/>
</dbReference>
<dbReference type="NCBIfam" id="TIGR01777">
    <property type="entry name" value="yfcH"/>
    <property type="match status" value="1"/>
</dbReference>
<comment type="similarity">
    <text evidence="1">Belongs to the NAD(P)-dependent epimerase/dehydratase family. SDR39U1 subfamily.</text>
</comment>
<dbReference type="Pfam" id="PF08338">
    <property type="entry name" value="DUF1731"/>
    <property type="match status" value="1"/>
</dbReference>
<name>A0A7T0BUD6_9BACT</name>
<dbReference type="PANTHER" id="PTHR11092:SF0">
    <property type="entry name" value="EPIMERASE FAMILY PROTEIN SDR39U1"/>
    <property type="match status" value="1"/>
</dbReference>
<evidence type="ECO:0000313" key="5">
    <source>
        <dbReference type="Proteomes" id="UP000594688"/>
    </source>
</evidence>
<dbReference type="PANTHER" id="PTHR11092">
    <property type="entry name" value="SUGAR NUCLEOTIDE EPIMERASE RELATED"/>
    <property type="match status" value="1"/>
</dbReference>
<evidence type="ECO:0000313" key="4">
    <source>
        <dbReference type="EMBL" id="QPJ61121.1"/>
    </source>
</evidence>
<dbReference type="InterPro" id="IPR001509">
    <property type="entry name" value="Epimerase_deHydtase"/>
</dbReference>
<sequence>MNILVTGATGFIGREVLLHLAKAGHKITVLTRDPKTAPVKVPVNCRFFQWDSSLLQPPEEAFEGIDGVVHLAGENIIGRWTKSRKTEIKRSRVLSTHHLVEAFKKLEKKPEVFICASGIGIYGDRQAVELDDTASVGDGFLSELCQAWEEEALKAETLGIRTVPFRIGVVLGRRGGAFKMMSPPFRLGLGGRIADGEQWMSWIHVTDLARMVVHVLDQKTVSGPVNAVSSQPIQNGKFSKLLGKVLKRPAFIPVPRFVVKLVLGEASSVVLGSLKVLPRKIEQSGFQFNFPDPESALGDLCQEVTQEFRMEMWVPWSQEKVFNFFSDAGNLERITPPHLSFNVLRHSTPEMTEGTRINYRLKLHGFPICWQSLITDWRPPERFSDFQVVGPYWMWYHTHEFVEKDGGTLIIDRATYRVPFWVFGDVLGAGFIKKDLEKIFLYRREIIAEMMKA</sequence>
<reference evidence="4 5" key="1">
    <citation type="submission" date="2020-02" db="EMBL/GenBank/DDBJ databases">
        <title>Genomic and physiological characterization of two novel Nitrospinaceae genera.</title>
        <authorList>
            <person name="Mueller A.J."/>
            <person name="Jung M.-Y."/>
            <person name="Strachan C.R."/>
            <person name="Herbold C.W."/>
            <person name="Kirkegaard R.H."/>
            <person name="Daims H."/>
        </authorList>
    </citation>
    <scope>NUCLEOTIDE SEQUENCE [LARGE SCALE GENOMIC DNA]</scope>
    <source>
        <strain evidence="4">EB</strain>
    </source>
</reference>